<gene>
    <name evidence="1" type="ORF">F5148DRAFT_1273175</name>
</gene>
<comment type="caution">
    <text evidence="1">The sequence shown here is derived from an EMBL/GenBank/DDBJ whole genome shotgun (WGS) entry which is preliminary data.</text>
</comment>
<evidence type="ECO:0000313" key="1">
    <source>
        <dbReference type="EMBL" id="KAI9513225.1"/>
    </source>
</evidence>
<reference evidence="1" key="1">
    <citation type="submission" date="2021-03" db="EMBL/GenBank/DDBJ databases">
        <title>Evolutionary priming and transition to the ectomycorrhizal habit in an iconic lineage of mushroom-forming fungi: is preadaptation a requirement?</title>
        <authorList>
            <consortium name="DOE Joint Genome Institute"/>
            <person name="Looney B.P."/>
            <person name="Miyauchi S."/>
            <person name="Morin E."/>
            <person name="Drula E."/>
            <person name="Courty P.E."/>
            <person name="Chicoki N."/>
            <person name="Fauchery L."/>
            <person name="Kohler A."/>
            <person name="Kuo A."/>
            <person name="LaButti K."/>
            <person name="Pangilinan J."/>
            <person name="Lipzen A."/>
            <person name="Riley R."/>
            <person name="Andreopoulos W."/>
            <person name="He G."/>
            <person name="Johnson J."/>
            <person name="Barry K.W."/>
            <person name="Grigoriev I.V."/>
            <person name="Nagy L."/>
            <person name="Hibbett D."/>
            <person name="Henrissat B."/>
            <person name="Matheny P.B."/>
            <person name="Labbe J."/>
            <person name="Martin A.F."/>
        </authorList>
    </citation>
    <scope>NUCLEOTIDE SEQUENCE</scope>
    <source>
        <strain evidence="1">BPL698</strain>
    </source>
</reference>
<dbReference type="Proteomes" id="UP001207468">
    <property type="component" value="Unassembled WGS sequence"/>
</dbReference>
<name>A0ACC0UPI4_9AGAM</name>
<keyword evidence="1" id="KW-0030">Aminoacyl-tRNA synthetase</keyword>
<sequence length="500" mass="57357">MLLSPCTRHRLLKPTLRGNIRLYSSPSWDQNKPYYLTTPIFYPNSVPHIGHLYTLVITDIISRYARLSWPERPVSFLTGTDEHGLKIQKAAEAQNLEPREFCDQISHRFRDLADTANTSYTRFIRTSEKDHHYAVQHVWRALDSRGLIYKGLHKGWYSISDECFYTDNQIERLKSPHGAPNGTEKEIVVSKETGSVVEWTEEENYKFRLSRFHVIHPPQQHANIVDVLSMPLEDLSVSRPRNRLHWGIPVPNDASHTVYVWFDALINYLTGAGYPWVSKEQKTHSYWPPDLQVVGKDIIRFHAIYFPAMLQALDLPLPKRLLAHCHWTVSRRKMSKSIGNVVDPFEAMQDLGTDLVRYYLARIGGRFKDDVEHLREVTNPLRHLASVVDHHLKELRISEALEAIIHQLKAANIMVSKTEPWAKNTPEAVTGEVYALSLETLRICGILLQPFIPAKAGMLLDVMGISRSERALQHAQYLRSSVGNVTPGVKLFSRVSKKVI</sequence>
<protein>
    <submittedName>
        <fullName evidence="1">tRNA synthetases class I (M)-domain-containing protein</fullName>
    </submittedName>
</protein>
<dbReference type="EMBL" id="JAGFNK010000002">
    <property type="protein sequence ID" value="KAI9513225.1"/>
    <property type="molecule type" value="Genomic_DNA"/>
</dbReference>
<evidence type="ECO:0000313" key="2">
    <source>
        <dbReference type="Proteomes" id="UP001207468"/>
    </source>
</evidence>
<proteinExistence type="predicted"/>
<organism evidence="1 2">
    <name type="scientific">Russula earlei</name>
    <dbReference type="NCBI Taxonomy" id="71964"/>
    <lineage>
        <taxon>Eukaryota</taxon>
        <taxon>Fungi</taxon>
        <taxon>Dikarya</taxon>
        <taxon>Basidiomycota</taxon>
        <taxon>Agaricomycotina</taxon>
        <taxon>Agaricomycetes</taxon>
        <taxon>Russulales</taxon>
        <taxon>Russulaceae</taxon>
        <taxon>Russula</taxon>
    </lineage>
</organism>
<accession>A0ACC0UPI4</accession>
<keyword evidence="1" id="KW-0436">Ligase</keyword>
<keyword evidence="2" id="KW-1185">Reference proteome</keyword>